<feature type="binding site" evidence="8">
    <location>
        <position position="46"/>
    </location>
    <ligand>
        <name>Zn(2+)</name>
        <dbReference type="ChEBI" id="CHEBI:29105"/>
    </ligand>
</feature>
<proteinExistence type="inferred from homology"/>
<feature type="compositionally biased region" description="Low complexity" evidence="9">
    <location>
        <begin position="250"/>
        <end position="296"/>
    </location>
</feature>
<evidence type="ECO:0000256" key="7">
    <source>
        <dbReference type="ARBA" id="ARBA00023242"/>
    </source>
</evidence>
<evidence type="ECO:0000256" key="4">
    <source>
        <dbReference type="ARBA" id="ARBA00022728"/>
    </source>
</evidence>
<comment type="similarity">
    <text evidence="8">Belongs to the CWC16 family. YJU2 subfamily.</text>
</comment>
<evidence type="ECO:0000256" key="8">
    <source>
        <dbReference type="HAMAP-Rule" id="MF_03226"/>
    </source>
</evidence>
<comment type="subunit">
    <text evidence="8">Component of the spliceosome. Present in the activated B complex, the catalytically activated B* complex which catalyzes the branching, the catalytic step 1 C complex catalyzing the exon ligation, and the postcatalytic P complex containing the ligated exons (mRNA) and the excised lariat intron.</text>
</comment>
<name>A0ABR3D335_NEUIN</name>
<dbReference type="HAMAP" id="MF_03226">
    <property type="entry name" value="YJU2"/>
    <property type="match status" value="1"/>
</dbReference>
<feature type="binding site" evidence="8">
    <location>
        <position position="86"/>
    </location>
    <ligand>
        <name>Zn(2+)</name>
        <dbReference type="ChEBI" id="CHEBI:29105"/>
    </ligand>
</feature>
<keyword evidence="2" id="KW-0507">mRNA processing</keyword>
<reference evidence="10 11" key="1">
    <citation type="submission" date="2023-09" db="EMBL/GenBank/DDBJ databases">
        <title>Multi-omics analysis of a traditional fermented food reveals byproduct-associated fungal strains for waste-to-food upcycling.</title>
        <authorList>
            <consortium name="Lawrence Berkeley National Laboratory"/>
            <person name="Rekdal V.M."/>
            <person name="Villalobos-Escobedo J.M."/>
            <person name="Rodriguez-Valeron N."/>
            <person name="Garcia M.O."/>
            <person name="Vasquez D.P."/>
            <person name="Damayanti I."/>
            <person name="Sorensen P.M."/>
            <person name="Baidoo E.E."/>
            <person name="De Carvalho A.C."/>
            <person name="Riley R."/>
            <person name="Lipzen A."/>
            <person name="He G."/>
            <person name="Yan M."/>
            <person name="Haridas S."/>
            <person name="Daum C."/>
            <person name="Yoshinaga Y."/>
            <person name="Ng V."/>
            <person name="Grigoriev I.V."/>
            <person name="Munk R."/>
            <person name="Nuraida L."/>
            <person name="Wijaya C.H."/>
            <person name="Morales P.-C."/>
            <person name="Keasling J.D."/>
        </authorList>
    </citation>
    <scope>NUCLEOTIDE SEQUENCE [LARGE SCALE GENOMIC DNA]</scope>
    <source>
        <strain evidence="10 11">FGSC 2613</strain>
    </source>
</reference>
<evidence type="ECO:0000256" key="5">
    <source>
        <dbReference type="ARBA" id="ARBA00022833"/>
    </source>
</evidence>
<dbReference type="PANTHER" id="PTHR12111">
    <property type="entry name" value="SPLICING FACTOR YJU2"/>
    <property type="match status" value="1"/>
</dbReference>
<keyword evidence="3 8" id="KW-0479">Metal-binding</keyword>
<protein>
    <recommendedName>
        <fullName evidence="8">Splicing factor YJU2</fullName>
    </recommendedName>
</protein>
<gene>
    <name evidence="10" type="ORF">QR685DRAFT_76081</name>
</gene>
<keyword evidence="11" id="KW-1185">Reference proteome</keyword>
<evidence type="ECO:0000313" key="10">
    <source>
        <dbReference type="EMBL" id="KAL0467115.1"/>
    </source>
</evidence>
<dbReference type="Pfam" id="PF04502">
    <property type="entry name" value="Saf4_Yju2"/>
    <property type="match status" value="1"/>
</dbReference>
<accession>A0ABR3D335</accession>
<dbReference type="InterPro" id="IPR043701">
    <property type="entry name" value="Yju2"/>
</dbReference>
<evidence type="ECO:0000256" key="9">
    <source>
        <dbReference type="SAM" id="MobiDB-lite"/>
    </source>
</evidence>
<keyword evidence="5 8" id="KW-0862">Zinc</keyword>
<keyword evidence="4 8" id="KW-0747">Spliceosome</keyword>
<evidence type="ECO:0000256" key="1">
    <source>
        <dbReference type="ARBA" id="ARBA00004123"/>
    </source>
</evidence>
<organism evidence="10 11">
    <name type="scientific">Neurospora intermedia</name>
    <dbReference type="NCBI Taxonomy" id="5142"/>
    <lineage>
        <taxon>Eukaryota</taxon>
        <taxon>Fungi</taxon>
        <taxon>Dikarya</taxon>
        <taxon>Ascomycota</taxon>
        <taxon>Pezizomycotina</taxon>
        <taxon>Sordariomycetes</taxon>
        <taxon>Sordariomycetidae</taxon>
        <taxon>Sordariales</taxon>
        <taxon>Sordariaceae</taxon>
        <taxon>Neurospora</taxon>
    </lineage>
</organism>
<comment type="subcellular location">
    <subcellularLocation>
        <location evidence="1 8">Nucleus</location>
    </subcellularLocation>
</comment>
<sequence length="326" mass="36094">MSERKVLTKYYPPDFDPSLVGRSRQPKQTGPKVQTVRLMAPFSLRCSTCGEYMYKGRKFNARKETPVDERYLGIQIYRFYIRCTRCSAEIVFRTDPKNQDYAVEKGAKRNTEPWRRGLEGELEETDEQRLDRIEREMADENGEIAQAEERNAMAELEQKTADAKREMAVADALDEIRSRNARLEKAQREGGVDIESVLGGRGLSEEEERRRREEEEDAEAARKAFEFARLQQKLEETPAEEEVLGLPSIPGAAAATGEGSSGSSSSAAGVGPSSASSTAATATAATASNPASAAATDMPPPSFKRQVKKKKDHSALLGIKKKQPLV</sequence>
<evidence type="ECO:0000256" key="2">
    <source>
        <dbReference type="ARBA" id="ARBA00022664"/>
    </source>
</evidence>
<keyword evidence="6" id="KW-0508">mRNA splicing</keyword>
<keyword evidence="7 8" id="KW-0539">Nucleus</keyword>
<feature type="binding site" evidence="8">
    <location>
        <position position="83"/>
    </location>
    <ligand>
        <name>Zn(2+)</name>
        <dbReference type="ChEBI" id="CHEBI:29105"/>
    </ligand>
</feature>
<dbReference type="Proteomes" id="UP001451303">
    <property type="component" value="Unassembled WGS sequence"/>
</dbReference>
<comment type="function">
    <text evidence="8">Part of the spliceosome which catalyzes two sequential transesterification reactions, first the excision of the non-coding intron from pre-mRNA and then the ligation of the coding exons to form the mature mRNA. Plays a role in stabilizing the structure of the spliceosome catalytic core and docking of the branch helix into the active site, producing 5'-exon and lariat intron-3'-intermediates.</text>
</comment>
<dbReference type="EMBL" id="JAVLET010000010">
    <property type="protein sequence ID" value="KAL0467115.1"/>
    <property type="molecule type" value="Genomic_DNA"/>
</dbReference>
<evidence type="ECO:0000313" key="11">
    <source>
        <dbReference type="Proteomes" id="UP001451303"/>
    </source>
</evidence>
<evidence type="ECO:0000256" key="3">
    <source>
        <dbReference type="ARBA" id="ARBA00022723"/>
    </source>
</evidence>
<dbReference type="InterPro" id="IPR007590">
    <property type="entry name" value="Saf4/Yju2"/>
</dbReference>
<evidence type="ECO:0000256" key="6">
    <source>
        <dbReference type="ARBA" id="ARBA00023187"/>
    </source>
</evidence>
<dbReference type="PANTHER" id="PTHR12111:SF1">
    <property type="entry name" value="SPLICING FACTOR YJU2"/>
    <property type="match status" value="1"/>
</dbReference>
<feature type="binding site" evidence="8">
    <location>
        <position position="49"/>
    </location>
    <ligand>
        <name>Zn(2+)</name>
        <dbReference type="ChEBI" id="CHEBI:29105"/>
    </ligand>
</feature>
<feature type="region of interest" description="Disordered" evidence="9">
    <location>
        <begin position="184"/>
        <end position="326"/>
    </location>
</feature>
<feature type="compositionally biased region" description="Basic and acidic residues" evidence="9">
    <location>
        <begin position="203"/>
        <end position="236"/>
    </location>
</feature>
<comment type="caution">
    <text evidence="10">The sequence shown here is derived from an EMBL/GenBank/DDBJ whole genome shotgun (WGS) entry which is preliminary data.</text>
</comment>